<sequence length="390" mass="40967">MSPTMQMTAPPVNYAPTSDAMDRHEYGVTKNRKATSTGGGRAWSEDEEVYLLQTRLQKMPYKHIAAHLKKTELACRLHYHQLSHGSNRRKRTTSISSGSSTGGRSPTMQPSIPSPIHEHDSASSRSASPPGSVASFGPTSPNGIQLPSIMSATGRSNNTSPRLPTILPKPVSMTLALASIGATGVNGVASPTASRGYPTPLHETHPPHSAPLMPPSGFRGAMTPTSAAAPGSSRNSNGAPSHHLPGPLRLDCSALPPPLPSAGLPAPAFSTSHPVDMGRLAAVYNAHRASFWSAIAADYGGGANPVVLEQAWRGNVTSNGATSNNMGIAAQTPITPVGSPDDHMYSAQNKPDKTRISAILGIDANPRSPREREMVRRIEEERCSVGMVGA</sequence>
<dbReference type="AlphaFoldDB" id="A0AAE0JSA4"/>
<protein>
    <recommendedName>
        <fullName evidence="4">Myb-like domain-containing protein</fullName>
    </recommendedName>
</protein>
<reference evidence="2" key="1">
    <citation type="journal article" date="2023" name="Mol. Phylogenet. Evol.">
        <title>Genome-scale phylogeny and comparative genomics of the fungal order Sordariales.</title>
        <authorList>
            <person name="Hensen N."/>
            <person name="Bonometti L."/>
            <person name="Westerberg I."/>
            <person name="Brannstrom I.O."/>
            <person name="Guillou S."/>
            <person name="Cros-Aarteil S."/>
            <person name="Calhoun S."/>
            <person name="Haridas S."/>
            <person name="Kuo A."/>
            <person name="Mondo S."/>
            <person name="Pangilinan J."/>
            <person name="Riley R."/>
            <person name="LaButti K."/>
            <person name="Andreopoulos B."/>
            <person name="Lipzen A."/>
            <person name="Chen C."/>
            <person name="Yan M."/>
            <person name="Daum C."/>
            <person name="Ng V."/>
            <person name="Clum A."/>
            <person name="Steindorff A."/>
            <person name="Ohm R.A."/>
            <person name="Martin F."/>
            <person name="Silar P."/>
            <person name="Natvig D.O."/>
            <person name="Lalanne C."/>
            <person name="Gautier V."/>
            <person name="Ament-Velasquez S.L."/>
            <person name="Kruys A."/>
            <person name="Hutchinson M.I."/>
            <person name="Powell A.J."/>
            <person name="Barry K."/>
            <person name="Miller A.N."/>
            <person name="Grigoriev I.V."/>
            <person name="Debuchy R."/>
            <person name="Gladieux P."/>
            <person name="Hiltunen Thoren M."/>
            <person name="Johannesson H."/>
        </authorList>
    </citation>
    <scope>NUCLEOTIDE SEQUENCE</scope>
    <source>
        <strain evidence="2">CBS 958.72</strain>
    </source>
</reference>
<feature type="region of interest" description="Disordered" evidence="1">
    <location>
        <begin position="82"/>
        <end position="165"/>
    </location>
</feature>
<keyword evidence="3" id="KW-1185">Reference proteome</keyword>
<dbReference type="EMBL" id="JAULSN010000016">
    <property type="protein sequence ID" value="KAK3358436.1"/>
    <property type="molecule type" value="Genomic_DNA"/>
</dbReference>
<gene>
    <name evidence="2" type="ORF">B0T24DRAFT_130011</name>
</gene>
<comment type="caution">
    <text evidence="2">The sequence shown here is derived from an EMBL/GenBank/DDBJ whole genome shotgun (WGS) entry which is preliminary data.</text>
</comment>
<organism evidence="2 3">
    <name type="scientific">Lasiosphaeria ovina</name>
    <dbReference type="NCBI Taxonomy" id="92902"/>
    <lineage>
        <taxon>Eukaryota</taxon>
        <taxon>Fungi</taxon>
        <taxon>Dikarya</taxon>
        <taxon>Ascomycota</taxon>
        <taxon>Pezizomycotina</taxon>
        <taxon>Sordariomycetes</taxon>
        <taxon>Sordariomycetidae</taxon>
        <taxon>Sordariales</taxon>
        <taxon>Lasiosphaeriaceae</taxon>
        <taxon>Lasiosphaeria</taxon>
    </lineage>
</organism>
<accession>A0AAE0JSA4</accession>
<evidence type="ECO:0000313" key="3">
    <source>
        <dbReference type="Proteomes" id="UP001287356"/>
    </source>
</evidence>
<proteinExistence type="predicted"/>
<reference evidence="2" key="2">
    <citation type="submission" date="2023-06" db="EMBL/GenBank/DDBJ databases">
        <authorList>
            <consortium name="Lawrence Berkeley National Laboratory"/>
            <person name="Haridas S."/>
            <person name="Hensen N."/>
            <person name="Bonometti L."/>
            <person name="Westerberg I."/>
            <person name="Brannstrom I.O."/>
            <person name="Guillou S."/>
            <person name="Cros-Aarteil S."/>
            <person name="Calhoun S."/>
            <person name="Kuo A."/>
            <person name="Mondo S."/>
            <person name="Pangilinan J."/>
            <person name="Riley R."/>
            <person name="Labutti K."/>
            <person name="Andreopoulos B."/>
            <person name="Lipzen A."/>
            <person name="Chen C."/>
            <person name="Yanf M."/>
            <person name="Daum C."/>
            <person name="Ng V."/>
            <person name="Clum A."/>
            <person name="Steindorff A."/>
            <person name="Ohm R."/>
            <person name="Martin F."/>
            <person name="Silar P."/>
            <person name="Natvig D."/>
            <person name="Lalanne C."/>
            <person name="Gautier V."/>
            <person name="Ament-Velasquez S.L."/>
            <person name="Kruys A."/>
            <person name="Hutchinson M.I."/>
            <person name="Powell A.J."/>
            <person name="Barry K."/>
            <person name="Miller A.N."/>
            <person name="Grigoriev I.V."/>
            <person name="Debuchy R."/>
            <person name="Gladieux P."/>
            <person name="Thoren M.H."/>
            <person name="Johannesson H."/>
        </authorList>
    </citation>
    <scope>NUCLEOTIDE SEQUENCE</scope>
    <source>
        <strain evidence="2">CBS 958.72</strain>
    </source>
</reference>
<evidence type="ECO:0008006" key="4">
    <source>
        <dbReference type="Google" id="ProtNLM"/>
    </source>
</evidence>
<evidence type="ECO:0000313" key="2">
    <source>
        <dbReference type="EMBL" id="KAK3358436.1"/>
    </source>
</evidence>
<feature type="region of interest" description="Disordered" evidence="1">
    <location>
        <begin position="1"/>
        <end position="21"/>
    </location>
</feature>
<evidence type="ECO:0000256" key="1">
    <source>
        <dbReference type="SAM" id="MobiDB-lite"/>
    </source>
</evidence>
<feature type="region of interest" description="Disordered" evidence="1">
    <location>
        <begin position="191"/>
        <end position="252"/>
    </location>
</feature>
<feature type="compositionally biased region" description="Basic residues" evidence="1">
    <location>
        <begin position="82"/>
        <end position="92"/>
    </location>
</feature>
<dbReference type="InterPro" id="IPR001005">
    <property type="entry name" value="SANT/Myb"/>
</dbReference>
<name>A0AAE0JSA4_9PEZI</name>
<dbReference type="CDD" id="cd00167">
    <property type="entry name" value="SANT"/>
    <property type="match status" value="1"/>
</dbReference>
<feature type="compositionally biased region" description="Low complexity" evidence="1">
    <location>
        <begin position="93"/>
        <end position="105"/>
    </location>
</feature>
<feature type="compositionally biased region" description="Polar residues" evidence="1">
    <location>
        <begin position="137"/>
        <end position="162"/>
    </location>
</feature>
<feature type="compositionally biased region" description="Low complexity" evidence="1">
    <location>
        <begin position="123"/>
        <end position="135"/>
    </location>
</feature>
<dbReference type="Proteomes" id="UP001287356">
    <property type="component" value="Unassembled WGS sequence"/>
</dbReference>